<dbReference type="InterPro" id="IPR003594">
    <property type="entry name" value="HATPase_dom"/>
</dbReference>
<evidence type="ECO:0000256" key="4">
    <source>
        <dbReference type="SAM" id="Coils"/>
    </source>
</evidence>
<dbReference type="EMBL" id="RXZH01000002">
    <property type="protein sequence ID" value="RTZ16571.1"/>
    <property type="molecule type" value="Genomic_DNA"/>
</dbReference>
<sequence length="649" mass="73845">MNQFSVLCLDSNPISNEQLRRELSPFASKFDLHCLESIAEANAALEFCTERHQTIALVIASHHETFNGADFLIHLDKHRHTQDARKILISCGQDIQAILSAVNDGRLDHCLTKPLQDNLVRKTAEKELTTFIIEHDQDNLLSYSHILDQHRLLRTHIDLKMRHYREGFITDHHSLSDQQLAKQVSSALLTFFDQEDDTHAKRVYSADHLLTQEGEENQFLWFITKGVVALYKKDEEGRQREVVRHTQGNIVGGMSFVTGEPSFSTAITLTDTEVIKLDRAVFAKVMHSNTTLLPLFTNLLLRHFNRRLQRSITTKLELQKTIESLEDAHQQLIEREKMAMLGQLVAGVAHELNNPIAAILRGTETLTNKIQPLLDVRSLQHAGESAEHMLQRGLTQRPRSTANERELTREAEKVTHNRRIAKKLVKLGLTKEQHWQARSVESPEATLAQLERLEEYFLTGSTLRSINVCAGRIADMVKSLKGYSRSDDEKRREVDIHEGIEDTLVIFENKLKFHRVERHYSSLPRILCLPIALQQVWTNLISNAIDAFPEKGQLKIHTEQCDHEGLPGVRVSFRDNGCGIPDAIKEKIFSLNFTTKKEGNFGLGIGLSICQQIIHQHGGNIEVESQPDTFTDISVWLPLSATPTIRSYE</sequence>
<dbReference type="InterPro" id="IPR036097">
    <property type="entry name" value="HisK_dim/P_sf"/>
</dbReference>
<dbReference type="InterPro" id="IPR014710">
    <property type="entry name" value="RmlC-like_jellyroll"/>
</dbReference>
<keyword evidence="9" id="KW-1185">Reference proteome</keyword>
<dbReference type="InterPro" id="IPR036890">
    <property type="entry name" value="HATPase_C_sf"/>
</dbReference>
<evidence type="ECO:0000256" key="1">
    <source>
        <dbReference type="ARBA" id="ARBA00000085"/>
    </source>
</evidence>
<reference evidence="8 9" key="1">
    <citation type="submission" date="2018-12" db="EMBL/GenBank/DDBJ databases">
        <title>Vibrio sp. isolated from China Sea.</title>
        <authorList>
            <person name="Li Y."/>
        </authorList>
    </citation>
    <scope>NUCLEOTIDE SEQUENCE [LARGE SCALE GENOMIC DNA]</scope>
    <source>
        <strain evidence="8 9">BEI207</strain>
    </source>
</reference>
<evidence type="ECO:0000256" key="3">
    <source>
        <dbReference type="ARBA" id="ARBA00022553"/>
    </source>
</evidence>
<dbReference type="InterPro" id="IPR004358">
    <property type="entry name" value="Sig_transdc_His_kin-like_C"/>
</dbReference>
<evidence type="ECO:0000313" key="9">
    <source>
        <dbReference type="Proteomes" id="UP000268973"/>
    </source>
</evidence>
<evidence type="ECO:0000256" key="5">
    <source>
        <dbReference type="SAM" id="MobiDB-lite"/>
    </source>
</evidence>
<dbReference type="AlphaFoldDB" id="A0A432CZ17"/>
<dbReference type="Gene3D" id="1.10.287.130">
    <property type="match status" value="1"/>
</dbReference>
<feature type="coiled-coil region" evidence="4">
    <location>
        <begin position="308"/>
        <end position="335"/>
    </location>
</feature>
<dbReference type="SMART" id="SM00387">
    <property type="entry name" value="HATPase_c"/>
    <property type="match status" value="1"/>
</dbReference>
<dbReference type="PRINTS" id="PR00344">
    <property type="entry name" value="BCTRLSENSOR"/>
</dbReference>
<dbReference type="SUPFAM" id="SSF51206">
    <property type="entry name" value="cAMP-binding domain-like"/>
    <property type="match status" value="1"/>
</dbReference>
<dbReference type="InterPro" id="IPR018490">
    <property type="entry name" value="cNMP-bd_dom_sf"/>
</dbReference>
<dbReference type="Pfam" id="PF02518">
    <property type="entry name" value="HATPase_c"/>
    <property type="match status" value="1"/>
</dbReference>
<proteinExistence type="predicted"/>
<comment type="catalytic activity">
    <reaction evidence="1">
        <text>ATP + protein L-histidine = ADP + protein N-phospho-L-histidine.</text>
        <dbReference type="EC" id="2.7.13.3"/>
    </reaction>
</comment>
<dbReference type="EC" id="2.7.13.3" evidence="2"/>
<dbReference type="InterPro" id="IPR000595">
    <property type="entry name" value="cNMP-bd_dom"/>
</dbReference>
<dbReference type="InterPro" id="IPR003661">
    <property type="entry name" value="HisK_dim/P_dom"/>
</dbReference>
<feature type="domain" description="Cyclic nucleotide-binding" evidence="6">
    <location>
        <begin position="204"/>
        <end position="303"/>
    </location>
</feature>
<dbReference type="SUPFAM" id="SSF52172">
    <property type="entry name" value="CheY-like"/>
    <property type="match status" value="1"/>
</dbReference>
<dbReference type="SMART" id="SM00100">
    <property type="entry name" value="cNMP"/>
    <property type="match status" value="1"/>
</dbReference>
<dbReference type="InterPro" id="IPR005467">
    <property type="entry name" value="His_kinase_dom"/>
</dbReference>
<dbReference type="PROSITE" id="PS50042">
    <property type="entry name" value="CNMP_BINDING_3"/>
    <property type="match status" value="1"/>
</dbReference>
<evidence type="ECO:0000313" key="8">
    <source>
        <dbReference type="EMBL" id="RTZ16571.1"/>
    </source>
</evidence>
<dbReference type="Pfam" id="PF00027">
    <property type="entry name" value="cNMP_binding"/>
    <property type="match status" value="1"/>
</dbReference>
<keyword evidence="3" id="KW-0597">Phosphoprotein</keyword>
<protein>
    <recommendedName>
        <fullName evidence="2">histidine kinase</fullName>
        <ecNumber evidence="2">2.7.13.3</ecNumber>
    </recommendedName>
</protein>
<comment type="caution">
    <text evidence="8">The sequence shown here is derived from an EMBL/GenBank/DDBJ whole genome shotgun (WGS) entry which is preliminary data.</text>
</comment>
<dbReference type="Gene3D" id="2.60.120.10">
    <property type="entry name" value="Jelly Rolls"/>
    <property type="match status" value="1"/>
</dbReference>
<dbReference type="OrthoDB" id="9772100at2"/>
<dbReference type="GO" id="GO:0000155">
    <property type="term" value="F:phosphorelay sensor kinase activity"/>
    <property type="evidence" value="ECO:0007669"/>
    <property type="project" value="InterPro"/>
</dbReference>
<dbReference type="Gene3D" id="3.40.50.2300">
    <property type="match status" value="1"/>
</dbReference>
<dbReference type="PROSITE" id="PS50109">
    <property type="entry name" value="HIS_KIN"/>
    <property type="match status" value="1"/>
</dbReference>
<organism evidence="8 9">
    <name type="scientific">Vibrio aquaticus</name>
    <dbReference type="NCBI Taxonomy" id="2496559"/>
    <lineage>
        <taxon>Bacteria</taxon>
        <taxon>Pseudomonadati</taxon>
        <taxon>Pseudomonadota</taxon>
        <taxon>Gammaproteobacteria</taxon>
        <taxon>Vibrionales</taxon>
        <taxon>Vibrionaceae</taxon>
        <taxon>Vibrio</taxon>
    </lineage>
</organism>
<evidence type="ECO:0000259" key="7">
    <source>
        <dbReference type="PROSITE" id="PS50109"/>
    </source>
</evidence>
<keyword evidence="4" id="KW-0175">Coiled coil</keyword>
<feature type="region of interest" description="Disordered" evidence="5">
    <location>
        <begin position="389"/>
        <end position="412"/>
    </location>
</feature>
<dbReference type="InterPro" id="IPR011006">
    <property type="entry name" value="CheY-like_superfamily"/>
</dbReference>
<dbReference type="PANTHER" id="PTHR43065">
    <property type="entry name" value="SENSOR HISTIDINE KINASE"/>
    <property type="match status" value="1"/>
</dbReference>
<dbReference type="RefSeq" id="WP_126573439.1">
    <property type="nucleotide sequence ID" value="NZ_RXZH01000002.1"/>
</dbReference>
<name>A0A432CZ17_9VIBR</name>
<dbReference type="PANTHER" id="PTHR43065:SF48">
    <property type="entry name" value="HISTIDINE KINASE"/>
    <property type="match status" value="1"/>
</dbReference>
<evidence type="ECO:0000256" key="2">
    <source>
        <dbReference type="ARBA" id="ARBA00012438"/>
    </source>
</evidence>
<dbReference type="CDD" id="cd00075">
    <property type="entry name" value="HATPase"/>
    <property type="match status" value="1"/>
</dbReference>
<dbReference type="SUPFAM" id="SSF55874">
    <property type="entry name" value="ATPase domain of HSP90 chaperone/DNA topoisomerase II/histidine kinase"/>
    <property type="match status" value="1"/>
</dbReference>
<gene>
    <name evidence="8" type="ORF">EJ063_07165</name>
</gene>
<feature type="compositionally biased region" description="Basic and acidic residues" evidence="5">
    <location>
        <begin position="402"/>
        <end position="412"/>
    </location>
</feature>
<feature type="domain" description="Histidine kinase" evidence="7">
    <location>
        <begin position="435"/>
        <end position="641"/>
    </location>
</feature>
<dbReference type="SUPFAM" id="SSF47384">
    <property type="entry name" value="Homodimeric domain of signal transducing histidine kinase"/>
    <property type="match status" value="1"/>
</dbReference>
<dbReference type="CDD" id="cd00038">
    <property type="entry name" value="CAP_ED"/>
    <property type="match status" value="1"/>
</dbReference>
<dbReference type="Proteomes" id="UP000268973">
    <property type="component" value="Unassembled WGS sequence"/>
</dbReference>
<evidence type="ECO:0000259" key="6">
    <source>
        <dbReference type="PROSITE" id="PS50042"/>
    </source>
</evidence>
<dbReference type="CDD" id="cd00082">
    <property type="entry name" value="HisKA"/>
    <property type="match status" value="1"/>
</dbReference>
<dbReference type="Gene3D" id="3.30.565.10">
    <property type="entry name" value="Histidine kinase-like ATPase, C-terminal domain"/>
    <property type="match status" value="1"/>
</dbReference>
<accession>A0A432CZ17</accession>